<evidence type="ECO:0000259" key="2">
    <source>
        <dbReference type="Pfam" id="PF22570"/>
    </source>
</evidence>
<proteinExistence type="predicted"/>
<name>A0ABV4QYT6_9ACTN</name>
<evidence type="ECO:0000256" key="1">
    <source>
        <dbReference type="SAM" id="Phobius"/>
    </source>
</evidence>
<keyword evidence="1" id="KW-0472">Membrane</keyword>
<accession>A0ABV4QYT6</accession>
<feature type="domain" description="LiaF transmembrane" evidence="2">
    <location>
        <begin position="7"/>
        <end position="109"/>
    </location>
</feature>
<keyword evidence="1" id="KW-1133">Transmembrane helix</keyword>
<feature type="transmembrane region" description="Helical" evidence="1">
    <location>
        <begin position="36"/>
        <end position="54"/>
    </location>
</feature>
<keyword evidence="1" id="KW-0812">Transmembrane</keyword>
<protein>
    <submittedName>
        <fullName evidence="3">LiaF-related protein</fullName>
    </submittedName>
</protein>
<comment type="caution">
    <text evidence="3">The sequence shown here is derived from an EMBL/GenBank/DDBJ whole genome shotgun (WGS) entry which is preliminary data.</text>
</comment>
<dbReference type="Proteomes" id="UP001569904">
    <property type="component" value="Unassembled WGS sequence"/>
</dbReference>
<dbReference type="InterPro" id="IPR054331">
    <property type="entry name" value="LiaF_TM"/>
</dbReference>
<dbReference type="RefSeq" id="WP_371940801.1">
    <property type="nucleotide sequence ID" value="NZ_JAXCEH010000005.1"/>
</dbReference>
<evidence type="ECO:0000313" key="3">
    <source>
        <dbReference type="EMBL" id="MFA1554397.1"/>
    </source>
</evidence>
<organism evidence="3 4">
    <name type="scientific">Actinomadura chokoriensis</name>
    <dbReference type="NCBI Taxonomy" id="454156"/>
    <lineage>
        <taxon>Bacteria</taxon>
        <taxon>Bacillati</taxon>
        <taxon>Actinomycetota</taxon>
        <taxon>Actinomycetes</taxon>
        <taxon>Streptosporangiales</taxon>
        <taxon>Thermomonosporaceae</taxon>
        <taxon>Actinomadura</taxon>
    </lineage>
</organism>
<sequence>MTRTRVLLGLVAVAVGAALAAGGSDALRRGGEVLTEIAPFLLVAVGAIILLRSVLPRDRTVVGPALLVVAGLAWLAVNRDWFGSEAMRPFASAVLVAGGVAVAMSSGRRDLNIDTGVRRCMAVVLPRVSRIAQVPRKLIVRALAGDVVIDLSQARLPRQREIEIDLALLYGHVEILVPDDWAVVHGRLETARWIRLNGRLDPPYAYSPPPASDEDEPDWHGGRGGVVLNISGIGGSVVLVRTSSE</sequence>
<reference evidence="3 4" key="1">
    <citation type="submission" date="2023-11" db="EMBL/GenBank/DDBJ databases">
        <title>Actinomadura monticuli sp. nov., isolated from volcanic ash.</title>
        <authorList>
            <person name="Lee S.D."/>
            <person name="Yang H."/>
            <person name="Kim I.S."/>
        </authorList>
    </citation>
    <scope>NUCLEOTIDE SEQUENCE [LARGE SCALE GENOMIC DNA]</scope>
    <source>
        <strain evidence="3 4">DSM 45346</strain>
    </source>
</reference>
<feature type="transmembrane region" description="Helical" evidence="1">
    <location>
        <begin position="61"/>
        <end position="77"/>
    </location>
</feature>
<dbReference type="EMBL" id="JAXCEH010000005">
    <property type="protein sequence ID" value="MFA1554397.1"/>
    <property type="molecule type" value="Genomic_DNA"/>
</dbReference>
<gene>
    <name evidence="3" type="ORF">SM436_11950</name>
</gene>
<evidence type="ECO:0000313" key="4">
    <source>
        <dbReference type="Proteomes" id="UP001569904"/>
    </source>
</evidence>
<dbReference type="Pfam" id="PF22570">
    <property type="entry name" value="LiaF-TM"/>
    <property type="match status" value="1"/>
</dbReference>
<keyword evidence="4" id="KW-1185">Reference proteome</keyword>